<protein>
    <submittedName>
        <fullName evidence="3">DUF5666 domain-containing protein</fullName>
    </submittedName>
</protein>
<feature type="chain" id="PRO_5046712666" evidence="1">
    <location>
        <begin position="23"/>
        <end position="504"/>
    </location>
</feature>
<feature type="domain" description="DUF5666" evidence="2">
    <location>
        <begin position="331"/>
        <end position="381"/>
    </location>
</feature>
<sequence>MNRHILNSVAIMLMVFSLNVVAEKPQPVITGQGGTGLTINYQRNFTVDQNTVMLEDGVVVPRTRGQGGTGYKIRYRVAADVNPTLTEGTLEEINLINTHKGPVLSTDPFRIFNIDGLITADTFFKDDLSLQDIILGDDFKISGFIDSNGALMVTRVEALDQPLTDWKLSGYVSQLSGSVFNIQEQVVDMGAVTPVDCDGTLLDGDFVEVVATADPVFTTGSVLNTVTDVTCVPEELVTPPDGTIPVALEGIIDFEDLDMNDLFTIAGQTILINAGTTFLNGEADDIDVGVKVEVEGLLDTITGNISADVVEFIEVRFKFEAPVEPVDVLIEESITILGQTVVVTPQMRDEDNILSQGLAAAAQVEVRGFTDRQGQFFMTRVRDRGNADETDVSADGAVTAVNQPMLEIQGVTVDATTSLFFDGTGQPINANAFFAQIEVGSEVSMELAVWENNSQVLSGGNLFLDEDAAQGRSLSTPEGSTGALGIGTMTSLPDVIFVGSFDVQ</sequence>
<name>A0ABV7J7N6_9GAMM</name>
<evidence type="ECO:0000313" key="4">
    <source>
        <dbReference type="Proteomes" id="UP001595533"/>
    </source>
</evidence>
<feature type="domain" description="DUF5666" evidence="2">
    <location>
        <begin position="257"/>
        <end position="311"/>
    </location>
</feature>
<dbReference type="EMBL" id="JBHRTS010000004">
    <property type="protein sequence ID" value="MFC3194150.1"/>
    <property type="molecule type" value="Genomic_DNA"/>
</dbReference>
<gene>
    <name evidence="3" type="ORF">ACFODZ_07845</name>
</gene>
<proteinExistence type="predicted"/>
<comment type="caution">
    <text evidence="3">The sequence shown here is derived from an EMBL/GenBank/DDBJ whole genome shotgun (WGS) entry which is preliminary data.</text>
</comment>
<keyword evidence="4" id="KW-1185">Reference proteome</keyword>
<feature type="signal peptide" evidence="1">
    <location>
        <begin position="1"/>
        <end position="22"/>
    </location>
</feature>
<organism evidence="3 4">
    <name type="scientific">Marinicella sediminis</name>
    <dbReference type="NCBI Taxonomy" id="1792834"/>
    <lineage>
        <taxon>Bacteria</taxon>
        <taxon>Pseudomonadati</taxon>
        <taxon>Pseudomonadota</taxon>
        <taxon>Gammaproteobacteria</taxon>
        <taxon>Lysobacterales</taxon>
        <taxon>Marinicellaceae</taxon>
        <taxon>Marinicella</taxon>
    </lineage>
</organism>
<reference evidence="4" key="1">
    <citation type="journal article" date="2019" name="Int. J. Syst. Evol. Microbiol.">
        <title>The Global Catalogue of Microorganisms (GCM) 10K type strain sequencing project: providing services to taxonomists for standard genome sequencing and annotation.</title>
        <authorList>
            <consortium name="The Broad Institute Genomics Platform"/>
            <consortium name="The Broad Institute Genome Sequencing Center for Infectious Disease"/>
            <person name="Wu L."/>
            <person name="Ma J."/>
        </authorList>
    </citation>
    <scope>NUCLEOTIDE SEQUENCE [LARGE SCALE GENOMIC DNA]</scope>
    <source>
        <strain evidence="4">KCTC 42953</strain>
    </source>
</reference>
<dbReference type="Pfam" id="PF18914">
    <property type="entry name" value="DUF5666"/>
    <property type="match status" value="2"/>
</dbReference>
<dbReference type="InterPro" id="IPR043724">
    <property type="entry name" value="DUF5666"/>
</dbReference>
<dbReference type="Proteomes" id="UP001595533">
    <property type="component" value="Unassembled WGS sequence"/>
</dbReference>
<evidence type="ECO:0000259" key="2">
    <source>
        <dbReference type="Pfam" id="PF18914"/>
    </source>
</evidence>
<evidence type="ECO:0000313" key="3">
    <source>
        <dbReference type="EMBL" id="MFC3194150.1"/>
    </source>
</evidence>
<evidence type="ECO:0000256" key="1">
    <source>
        <dbReference type="SAM" id="SignalP"/>
    </source>
</evidence>
<dbReference type="RefSeq" id="WP_077412418.1">
    <property type="nucleotide sequence ID" value="NZ_JBHRTS010000004.1"/>
</dbReference>
<accession>A0ABV7J7N6</accession>
<keyword evidence="1" id="KW-0732">Signal</keyword>